<reference evidence="1" key="1">
    <citation type="submission" date="2017-02" db="UniProtKB">
        <authorList>
            <consortium name="WormBaseParasite"/>
        </authorList>
    </citation>
    <scope>IDENTIFICATION</scope>
</reference>
<dbReference type="AlphaFoldDB" id="A0A0R3WEW1"/>
<name>A0A0R3WEW1_TAEAS</name>
<sequence length="68" mass="7210">LTQHIHHSGFGVTMSAIAGIAINTSGASGLGYICTTQTGGVTGASTQFRVFQFLNFVDTLCHCFCWLL</sequence>
<dbReference type="WBParaSite" id="TASK_0000937501-mRNA-1">
    <property type="protein sequence ID" value="TASK_0000937501-mRNA-1"/>
    <property type="gene ID" value="TASK_0000937501"/>
</dbReference>
<protein>
    <submittedName>
        <fullName evidence="1">AA_permease domain-containing protein</fullName>
    </submittedName>
</protein>
<organism evidence="1">
    <name type="scientific">Taenia asiatica</name>
    <name type="common">Asian tapeworm</name>
    <dbReference type="NCBI Taxonomy" id="60517"/>
    <lineage>
        <taxon>Eukaryota</taxon>
        <taxon>Metazoa</taxon>
        <taxon>Spiralia</taxon>
        <taxon>Lophotrochozoa</taxon>
        <taxon>Platyhelminthes</taxon>
        <taxon>Cestoda</taxon>
        <taxon>Eucestoda</taxon>
        <taxon>Cyclophyllidea</taxon>
        <taxon>Taeniidae</taxon>
        <taxon>Taenia</taxon>
    </lineage>
</organism>
<proteinExistence type="predicted"/>
<evidence type="ECO:0000313" key="1">
    <source>
        <dbReference type="WBParaSite" id="TASK_0000937501-mRNA-1"/>
    </source>
</evidence>
<accession>A0A0R3WEW1</accession>